<evidence type="ECO:0000256" key="4">
    <source>
        <dbReference type="ARBA" id="ARBA00045533"/>
    </source>
</evidence>
<dbReference type="Proteomes" id="UP000694561">
    <property type="component" value="Unplaced"/>
</dbReference>
<dbReference type="AlphaFoldDB" id="A0A8C6C6C7"/>
<dbReference type="InterPro" id="IPR001733">
    <property type="entry name" value="Peptidase_S26B"/>
</dbReference>
<dbReference type="PANTHER" id="PTHR10806:SF6">
    <property type="entry name" value="SIGNAL PEPTIDASE COMPLEX CATALYTIC SUBUNIT SEC11"/>
    <property type="match status" value="1"/>
</dbReference>
<evidence type="ECO:0000313" key="5">
    <source>
        <dbReference type="Ensembl" id="ENSMMNP00015023638.1"/>
    </source>
</evidence>
<comment type="subcellular location">
    <subcellularLocation>
        <location evidence="1">Endoplasmic reticulum membrane</location>
        <topology evidence="1">Single-pass type II membrane protein</topology>
    </subcellularLocation>
</comment>
<dbReference type="GO" id="GO:0008233">
    <property type="term" value="F:peptidase activity"/>
    <property type="evidence" value="ECO:0007669"/>
    <property type="project" value="InterPro"/>
</dbReference>
<reference evidence="5" key="2">
    <citation type="submission" date="2025-09" db="UniProtKB">
        <authorList>
            <consortium name="Ensembl"/>
        </authorList>
    </citation>
    <scope>IDENTIFICATION</scope>
</reference>
<organism evidence="5 6">
    <name type="scientific">Monodon monoceros</name>
    <name type="common">Narwhal</name>
    <name type="synonym">Ceratodon monodon</name>
    <dbReference type="NCBI Taxonomy" id="40151"/>
    <lineage>
        <taxon>Eukaryota</taxon>
        <taxon>Metazoa</taxon>
        <taxon>Chordata</taxon>
        <taxon>Craniata</taxon>
        <taxon>Vertebrata</taxon>
        <taxon>Euteleostomi</taxon>
        <taxon>Mammalia</taxon>
        <taxon>Eutheria</taxon>
        <taxon>Laurasiatheria</taxon>
        <taxon>Artiodactyla</taxon>
        <taxon>Whippomorpha</taxon>
        <taxon>Cetacea</taxon>
        <taxon>Odontoceti</taxon>
        <taxon>Monodontidae</taxon>
        <taxon>Monodon</taxon>
    </lineage>
</organism>
<evidence type="ECO:0000256" key="3">
    <source>
        <dbReference type="ARBA" id="ARBA00021755"/>
    </source>
</evidence>
<dbReference type="PANTHER" id="PTHR10806">
    <property type="entry name" value="SIGNAL PEPTIDASE COMPLEX CATALYTIC SUBUNIT SEC11"/>
    <property type="match status" value="1"/>
</dbReference>
<proteinExistence type="predicted"/>
<protein>
    <recommendedName>
        <fullName evidence="2">Signal peptidase complex catalytic subunit SEC11</fullName>
    </recommendedName>
    <alternativeName>
        <fullName evidence="3">Signal peptidase complex catalytic subunit sec11</fullName>
    </alternativeName>
</protein>
<evidence type="ECO:0000313" key="6">
    <source>
        <dbReference type="Proteomes" id="UP000694561"/>
    </source>
</evidence>
<name>A0A8C6C6C7_MONMO</name>
<sequence length="101" mass="11181">GASRSSRGSHLARSSGRRMNKRQLYYQVLNFGKTVSSAPVPCKGLTVITGRESPVAVVLGGSTERAFHREDFLFLGTFNHRIPYVVIVTLSHFCTSVNFFC</sequence>
<keyword evidence="6" id="KW-1185">Reference proteome</keyword>
<evidence type="ECO:0000256" key="1">
    <source>
        <dbReference type="ARBA" id="ARBA00004648"/>
    </source>
</evidence>
<reference evidence="5" key="1">
    <citation type="submission" date="2025-08" db="UniProtKB">
        <authorList>
            <consortium name="Ensembl"/>
        </authorList>
    </citation>
    <scope>IDENTIFICATION</scope>
</reference>
<evidence type="ECO:0000256" key="2">
    <source>
        <dbReference type="ARBA" id="ARBA00019685"/>
    </source>
</evidence>
<dbReference type="Ensembl" id="ENSMMNT00015025959.1">
    <property type="protein sequence ID" value="ENSMMNP00015023638.1"/>
    <property type="gene ID" value="ENSMMNG00015017328.1"/>
</dbReference>
<accession>A0A8C6C6C7</accession>
<dbReference type="GO" id="GO:0005787">
    <property type="term" value="C:signal peptidase complex"/>
    <property type="evidence" value="ECO:0007669"/>
    <property type="project" value="TreeGrafter"/>
</dbReference>
<dbReference type="GO" id="GO:0006465">
    <property type="term" value="P:signal peptide processing"/>
    <property type="evidence" value="ECO:0007669"/>
    <property type="project" value="InterPro"/>
</dbReference>
<comment type="function">
    <text evidence="4">Catalytic component of the signal peptidase complex (SPC) which catalyzes the cleavage of N-terminal signal sequences from nascent proteins as they are translocated into the lumen of the endoplasmic reticulum. Specifically cleaves N-terminal signal peptides that contain a hydrophobic alpha-helix (h-region) shorter than 18-20 amino acids.</text>
</comment>